<dbReference type="PANTHER" id="PTHR45991:SF1">
    <property type="entry name" value="PACHYTENE CHECKPOINT PROTEIN 2 HOMOLOG"/>
    <property type="match status" value="1"/>
</dbReference>
<dbReference type="InterPro" id="IPR003593">
    <property type="entry name" value="AAA+_ATPase"/>
</dbReference>
<evidence type="ECO:0000259" key="7">
    <source>
        <dbReference type="SMART" id="SM00382"/>
    </source>
</evidence>
<evidence type="ECO:0000256" key="1">
    <source>
        <dbReference type="ARBA" id="ARBA00007271"/>
    </source>
</evidence>
<evidence type="ECO:0000256" key="2">
    <source>
        <dbReference type="ARBA" id="ARBA00022741"/>
    </source>
</evidence>
<evidence type="ECO:0000313" key="9">
    <source>
        <dbReference type="Proteomes" id="UP000800041"/>
    </source>
</evidence>
<dbReference type="EMBL" id="ML977151">
    <property type="protein sequence ID" value="KAF1987676.1"/>
    <property type="molecule type" value="Genomic_DNA"/>
</dbReference>
<dbReference type="AlphaFoldDB" id="A0A6G1H378"/>
<dbReference type="InterPro" id="IPR058249">
    <property type="entry name" value="Pch2_C"/>
</dbReference>
<dbReference type="GO" id="GO:0005634">
    <property type="term" value="C:nucleus"/>
    <property type="evidence" value="ECO:0007669"/>
    <property type="project" value="TreeGrafter"/>
</dbReference>
<dbReference type="GO" id="GO:0016887">
    <property type="term" value="F:ATP hydrolysis activity"/>
    <property type="evidence" value="ECO:0007669"/>
    <property type="project" value="InterPro"/>
</dbReference>
<evidence type="ECO:0000256" key="6">
    <source>
        <dbReference type="SAM" id="MobiDB-lite"/>
    </source>
</evidence>
<proteinExistence type="inferred from homology"/>
<dbReference type="Pfam" id="PF23242">
    <property type="entry name" value="AAA_lid_TRIP13_C"/>
    <property type="match status" value="1"/>
</dbReference>
<evidence type="ECO:0000313" key="8">
    <source>
        <dbReference type="EMBL" id="KAF1987676.1"/>
    </source>
</evidence>
<organism evidence="8 9">
    <name type="scientific">Aulographum hederae CBS 113979</name>
    <dbReference type="NCBI Taxonomy" id="1176131"/>
    <lineage>
        <taxon>Eukaryota</taxon>
        <taxon>Fungi</taxon>
        <taxon>Dikarya</taxon>
        <taxon>Ascomycota</taxon>
        <taxon>Pezizomycotina</taxon>
        <taxon>Dothideomycetes</taxon>
        <taxon>Pleosporomycetidae</taxon>
        <taxon>Aulographales</taxon>
        <taxon>Aulographaceae</taxon>
    </lineage>
</organism>
<protein>
    <submittedName>
        <fullName evidence="8">AAA-domain-containing protein</fullName>
    </submittedName>
</protein>
<keyword evidence="2 5" id="KW-0547">Nucleotide-binding</keyword>
<dbReference type="OrthoDB" id="5925at2759"/>
<dbReference type="Pfam" id="PF00004">
    <property type="entry name" value="AAA"/>
    <property type="match status" value="1"/>
</dbReference>
<dbReference type="InterPro" id="IPR003960">
    <property type="entry name" value="ATPase_AAA_CS"/>
</dbReference>
<dbReference type="Pfam" id="PF23563">
    <property type="entry name" value="TRIP13_N"/>
    <property type="match status" value="1"/>
</dbReference>
<keyword evidence="3 5" id="KW-0067">ATP-binding</keyword>
<dbReference type="Gene3D" id="3.40.50.300">
    <property type="entry name" value="P-loop containing nucleotide triphosphate hydrolases"/>
    <property type="match status" value="1"/>
</dbReference>
<dbReference type="GO" id="GO:0005524">
    <property type="term" value="F:ATP binding"/>
    <property type="evidence" value="ECO:0007669"/>
    <property type="project" value="UniProtKB-KW"/>
</dbReference>
<dbReference type="Proteomes" id="UP000800041">
    <property type="component" value="Unassembled WGS sequence"/>
</dbReference>
<dbReference type="GO" id="GO:0005694">
    <property type="term" value="C:chromosome"/>
    <property type="evidence" value="ECO:0007669"/>
    <property type="project" value="TreeGrafter"/>
</dbReference>
<name>A0A6G1H378_9PEZI</name>
<dbReference type="SUPFAM" id="SSF52540">
    <property type="entry name" value="P-loop containing nucleoside triphosphate hydrolases"/>
    <property type="match status" value="1"/>
</dbReference>
<evidence type="ECO:0000256" key="3">
    <source>
        <dbReference type="ARBA" id="ARBA00022840"/>
    </source>
</evidence>
<accession>A0A6G1H378</accession>
<gene>
    <name evidence="8" type="ORF">K402DRAFT_462559</name>
</gene>
<reference evidence="8" key="1">
    <citation type="journal article" date="2020" name="Stud. Mycol.">
        <title>101 Dothideomycetes genomes: a test case for predicting lifestyles and emergence of pathogens.</title>
        <authorList>
            <person name="Haridas S."/>
            <person name="Albert R."/>
            <person name="Binder M."/>
            <person name="Bloem J."/>
            <person name="Labutti K."/>
            <person name="Salamov A."/>
            <person name="Andreopoulos B."/>
            <person name="Baker S."/>
            <person name="Barry K."/>
            <person name="Bills G."/>
            <person name="Bluhm B."/>
            <person name="Cannon C."/>
            <person name="Castanera R."/>
            <person name="Culley D."/>
            <person name="Daum C."/>
            <person name="Ezra D."/>
            <person name="Gonzalez J."/>
            <person name="Henrissat B."/>
            <person name="Kuo A."/>
            <person name="Liang C."/>
            <person name="Lipzen A."/>
            <person name="Lutzoni F."/>
            <person name="Magnuson J."/>
            <person name="Mondo S."/>
            <person name="Nolan M."/>
            <person name="Ohm R."/>
            <person name="Pangilinan J."/>
            <person name="Park H.-J."/>
            <person name="Ramirez L."/>
            <person name="Alfaro M."/>
            <person name="Sun H."/>
            <person name="Tritt A."/>
            <person name="Yoshinaga Y."/>
            <person name="Zwiers L.-H."/>
            <person name="Turgeon B."/>
            <person name="Goodwin S."/>
            <person name="Spatafora J."/>
            <person name="Crous P."/>
            <person name="Grigoriev I."/>
        </authorList>
    </citation>
    <scope>NUCLEOTIDE SEQUENCE</scope>
    <source>
        <strain evidence="8">CBS 113979</strain>
    </source>
</reference>
<dbReference type="InterPro" id="IPR003959">
    <property type="entry name" value="ATPase_AAA_core"/>
</dbReference>
<dbReference type="GO" id="GO:0051598">
    <property type="term" value="P:meiotic recombination checkpoint signaling"/>
    <property type="evidence" value="ECO:0007669"/>
    <property type="project" value="TreeGrafter"/>
</dbReference>
<evidence type="ECO:0000256" key="5">
    <source>
        <dbReference type="RuleBase" id="RU003651"/>
    </source>
</evidence>
<keyword evidence="4" id="KW-0469">Meiosis</keyword>
<dbReference type="PANTHER" id="PTHR45991">
    <property type="entry name" value="PACHYTENE CHECKPOINT PROTEIN 2"/>
    <property type="match status" value="1"/>
</dbReference>
<feature type="domain" description="AAA+ ATPase" evidence="7">
    <location>
        <begin position="168"/>
        <end position="320"/>
    </location>
</feature>
<dbReference type="SMART" id="SM00382">
    <property type="entry name" value="AAA"/>
    <property type="match status" value="1"/>
</dbReference>
<sequence length="463" mass="51780">MASATAIKPALHVEVRVLDVPGTIVRTDSVQKEVVEWLSTQFLSLRIDQEVKGYEKLQQSAAIDSIKVVDCSANNSETSIYKLDEVRLDVQTYILYNGEDGNSRSSSDDGNDEDSPHFNISQLPSKKFVGLWDSLVFDRPTPATLLRFITRMMTIASNPELDQTLLNWNRLLLLHGPPGTGKTTLCRALAQKLTIRLGGRFTHGKLVEINSPSMLSKWFGESSRLVGKMFEGIHALADDETTLVCILIDEVESLTGMRERVASGNEVGDALRATNQVLTGLDRIKHRSNVMVFCTSNLLSAIDSAFLDRVDIKQFIPNPCASAAYQILRTCFNEFVRCGILVSSEDPQDIADPSCTVSADLNFTMSDWVFMDYEYFPTLQQVNFHLWNRPHSPGRKLWSLAQRAEGLSGRELRRLAFKALALHTFADPTTVLDGLSALARVLDDEHPSFQRENGKESNQYECR</sequence>
<comment type="similarity">
    <text evidence="1">Belongs to the AAA ATPase family. PCH2 subfamily.</text>
</comment>
<feature type="region of interest" description="Disordered" evidence="6">
    <location>
        <begin position="99"/>
        <end position="121"/>
    </location>
</feature>
<evidence type="ECO:0000256" key="4">
    <source>
        <dbReference type="ARBA" id="ARBA00023254"/>
    </source>
</evidence>
<dbReference type="PROSITE" id="PS00674">
    <property type="entry name" value="AAA"/>
    <property type="match status" value="1"/>
</dbReference>
<dbReference type="InterPro" id="IPR027417">
    <property type="entry name" value="P-loop_NTPase"/>
</dbReference>
<keyword evidence="9" id="KW-1185">Reference proteome</keyword>
<dbReference type="GO" id="GO:0007131">
    <property type="term" value="P:reciprocal meiotic recombination"/>
    <property type="evidence" value="ECO:0007669"/>
    <property type="project" value="TreeGrafter"/>
</dbReference>
<dbReference type="InterPro" id="IPR044539">
    <property type="entry name" value="Pch2-like"/>
</dbReference>